<evidence type="ECO:0000256" key="5">
    <source>
        <dbReference type="SAM" id="Phobius"/>
    </source>
</evidence>
<feature type="coiled-coil region" evidence="4">
    <location>
        <begin position="455"/>
        <end position="482"/>
    </location>
</feature>
<dbReference type="PRINTS" id="PR00260">
    <property type="entry name" value="CHEMTRNSDUCR"/>
</dbReference>
<gene>
    <name evidence="7" type="ORF">AACH00_00490</name>
</gene>
<dbReference type="Proteomes" id="UP001379945">
    <property type="component" value="Unassembled WGS sequence"/>
</dbReference>
<evidence type="ECO:0000256" key="3">
    <source>
        <dbReference type="PROSITE-ProRule" id="PRU00284"/>
    </source>
</evidence>
<proteinExistence type="inferred from homology"/>
<keyword evidence="3" id="KW-0807">Transducer</keyword>
<protein>
    <submittedName>
        <fullName evidence="7">Methyl-accepting chemotaxis protein</fullName>
    </submittedName>
</protein>
<evidence type="ECO:0000256" key="4">
    <source>
        <dbReference type="SAM" id="Coils"/>
    </source>
</evidence>
<accession>A0ABU9BYZ0</accession>
<keyword evidence="5" id="KW-1133">Transmembrane helix</keyword>
<evidence type="ECO:0000256" key="2">
    <source>
        <dbReference type="ARBA" id="ARBA00029447"/>
    </source>
</evidence>
<dbReference type="PANTHER" id="PTHR43531">
    <property type="entry name" value="PROTEIN ICFG"/>
    <property type="match status" value="1"/>
</dbReference>
<feature type="transmembrane region" description="Helical" evidence="5">
    <location>
        <begin position="109"/>
        <end position="133"/>
    </location>
</feature>
<keyword evidence="8" id="KW-1185">Reference proteome</keyword>
<dbReference type="EMBL" id="JBBUTI010000001">
    <property type="protein sequence ID" value="MEK8044816.1"/>
    <property type="molecule type" value="Genomic_DNA"/>
</dbReference>
<evidence type="ECO:0000313" key="7">
    <source>
        <dbReference type="EMBL" id="MEK8044816.1"/>
    </source>
</evidence>
<keyword evidence="1" id="KW-0488">Methylation</keyword>
<dbReference type="InterPro" id="IPR004089">
    <property type="entry name" value="MCPsignal_dom"/>
</dbReference>
<keyword evidence="4" id="KW-0175">Coiled coil</keyword>
<keyword evidence="5" id="KW-0472">Membrane</keyword>
<feature type="domain" description="Methyl-accepting transducer" evidence="6">
    <location>
        <begin position="237"/>
        <end position="466"/>
    </location>
</feature>
<dbReference type="RefSeq" id="WP_341396976.1">
    <property type="nucleotide sequence ID" value="NZ_JBBUTI010000001.1"/>
</dbReference>
<dbReference type="Pfam" id="PF00015">
    <property type="entry name" value="MCPsignal"/>
    <property type="match status" value="1"/>
</dbReference>
<evidence type="ECO:0000313" key="8">
    <source>
        <dbReference type="Proteomes" id="UP001379945"/>
    </source>
</evidence>
<dbReference type="PROSITE" id="PS50111">
    <property type="entry name" value="CHEMOTAXIS_TRANSDUC_2"/>
    <property type="match status" value="1"/>
</dbReference>
<dbReference type="InterPro" id="IPR051310">
    <property type="entry name" value="MCP_chemotaxis"/>
</dbReference>
<dbReference type="SMART" id="SM00283">
    <property type="entry name" value="MA"/>
    <property type="match status" value="1"/>
</dbReference>
<organism evidence="7 8">
    <name type="scientific">Ideonella margarita</name>
    <dbReference type="NCBI Taxonomy" id="2984191"/>
    <lineage>
        <taxon>Bacteria</taxon>
        <taxon>Pseudomonadati</taxon>
        <taxon>Pseudomonadota</taxon>
        <taxon>Betaproteobacteria</taxon>
        <taxon>Burkholderiales</taxon>
        <taxon>Sphaerotilaceae</taxon>
        <taxon>Ideonella</taxon>
    </lineage>
</organism>
<evidence type="ECO:0000256" key="1">
    <source>
        <dbReference type="ARBA" id="ARBA00022481"/>
    </source>
</evidence>
<dbReference type="SUPFAM" id="SSF58104">
    <property type="entry name" value="Methyl-accepting chemotaxis protein (MCP) signaling domain"/>
    <property type="match status" value="1"/>
</dbReference>
<feature type="transmembrane region" description="Helical" evidence="5">
    <location>
        <begin position="53"/>
        <end position="72"/>
    </location>
</feature>
<comment type="similarity">
    <text evidence="2">Belongs to the methyl-accepting chemotaxis (MCP) protein family.</text>
</comment>
<evidence type="ECO:0000259" key="6">
    <source>
        <dbReference type="PROSITE" id="PS50111"/>
    </source>
</evidence>
<comment type="caution">
    <text evidence="7">The sequence shown here is derived from an EMBL/GenBank/DDBJ whole genome shotgun (WGS) entry which is preliminary data.</text>
</comment>
<dbReference type="Gene3D" id="1.10.287.950">
    <property type="entry name" value="Methyl-accepting chemotaxis protein"/>
    <property type="match status" value="1"/>
</dbReference>
<name>A0ABU9BYZ0_9BURK</name>
<dbReference type="InterPro" id="IPR004090">
    <property type="entry name" value="Chemotax_Me-accpt_rcpt"/>
</dbReference>
<sequence length="490" mass="51252">MVSIAMAHPAGANGPAALQDVNREADGWLLWALCGSGVVALLLSLLHDSVNVAVPLGLAAFLLPIAALAVLLARGSRLSQTVLTVSHVLMVVVHIHLARGDIEMHFGVFVLLAVLMVYRSHTPILLAAVLFAVHHVLFDRLQALGLPVYCTPQADLAVTLTHAVYVVVQTGVELVMVRQLQRAAIESAELTAIVHAVDGRHALCLDMTQAAATGPVARMLKGALLKIDAALQEVRVAARSVEDAARDIAMGNQDLSQRTERQAGNLQATAAAMSALAGQVQLTADNADHADNLVRTAAEVAVHGGDAMQAVVTRMAAVAEAAARIGAINAVVDGLAFQSNVLALNAAVEAAHAGEHGRGFSVVASEVRSLARRTAEAALEIRQLIDEEATQVRIGTELAGGASACMTEIVAQVQRMSTLIGHISNATRHQTRDISAVDSAVRQLDSGTQQNAALVEESAAAAESLQRQAVQLNAVVNRFELSTPANSVDT</sequence>
<feature type="transmembrane region" description="Helical" evidence="5">
    <location>
        <begin position="78"/>
        <end position="97"/>
    </location>
</feature>
<dbReference type="PANTHER" id="PTHR43531:SF14">
    <property type="entry name" value="METHYL-ACCEPTING CHEMOTAXIS PROTEIN I-RELATED"/>
    <property type="match status" value="1"/>
</dbReference>
<keyword evidence="5" id="KW-0812">Transmembrane</keyword>
<reference evidence="7 8" key="1">
    <citation type="submission" date="2024-04" db="EMBL/GenBank/DDBJ databases">
        <title>Novel species of the genus Ideonella isolated from streams.</title>
        <authorList>
            <person name="Lu H."/>
        </authorList>
    </citation>
    <scope>NUCLEOTIDE SEQUENCE [LARGE SCALE GENOMIC DNA]</scope>
    <source>
        <strain evidence="7 8">LYT19W</strain>
    </source>
</reference>
<feature type="transmembrane region" description="Helical" evidence="5">
    <location>
        <begin position="28"/>
        <end position="46"/>
    </location>
</feature>